<dbReference type="GO" id="GO:0030170">
    <property type="term" value="F:pyridoxal phosphate binding"/>
    <property type="evidence" value="ECO:0007669"/>
    <property type="project" value="InterPro"/>
</dbReference>
<evidence type="ECO:0000313" key="8">
    <source>
        <dbReference type="Proteomes" id="UP000013232"/>
    </source>
</evidence>
<dbReference type="OrthoDB" id="9804020at2"/>
<dbReference type="Gene3D" id="1.10.10.10">
    <property type="entry name" value="Winged helix-like DNA-binding domain superfamily/Winged helix DNA-binding domain"/>
    <property type="match status" value="1"/>
</dbReference>
<keyword evidence="3" id="KW-0805">Transcription regulation</keyword>
<organism evidence="7 8">
    <name type="scientific">Thauera linaloolentis (strain DSM 12138 / JCM 21573 / CCUG 41526 / CIP 105981 / IAM 15112 / NBRC 102519 / 47Lol)</name>
    <dbReference type="NCBI Taxonomy" id="1123367"/>
    <lineage>
        <taxon>Bacteria</taxon>
        <taxon>Pseudomonadati</taxon>
        <taxon>Pseudomonadota</taxon>
        <taxon>Betaproteobacteria</taxon>
        <taxon>Rhodocyclales</taxon>
        <taxon>Zoogloeaceae</taxon>
        <taxon>Thauera</taxon>
    </lineage>
</organism>
<dbReference type="PANTHER" id="PTHR46577:SF2">
    <property type="entry name" value="TRANSCRIPTIONAL REGULATORY PROTEIN"/>
    <property type="match status" value="1"/>
</dbReference>
<dbReference type="CDD" id="cd00609">
    <property type="entry name" value="AAT_like"/>
    <property type="match status" value="1"/>
</dbReference>
<dbReference type="RefSeq" id="WP_004337064.1">
    <property type="nucleotide sequence ID" value="NZ_AMXE01000025.1"/>
</dbReference>
<keyword evidence="4" id="KW-0238">DNA-binding</keyword>
<dbReference type="InterPro" id="IPR004839">
    <property type="entry name" value="Aminotransferase_I/II_large"/>
</dbReference>
<comment type="similarity">
    <text evidence="1">In the C-terminal section; belongs to the class-I pyridoxal-phosphate-dependent aminotransferase family.</text>
</comment>
<sequence length="483" mass="52519">MSSAASPATPPLYQALSEELREAIRDGRLGAGARLPSVREAAASRGISINTVIAAYRQLETQGLVDARPQAGYFVRTRLAVPPAPQAAAAEPSSAMAAESTVLNRITTVLEAQMRPNTIDLSLACPMGSDFYPGEKLGRIVAGLTRRHPELLTDYSLPPGPLVLRREICRHAAELGMQLQPDAILLTNGCMEALQLALRATTRSGDTVGLESPTYFNLIPLLDRLGLKAIEIPTHPEGGLSLDALELLLSEKRLQAVVAMPTVHNPLGSSMSPAAKRRLAELARSYRVPVIEDALYAELQFSAPLQPTAKAFDRDGWIIVCASYTKTLAPGMRIGWMEGGRYGRELAELKFCASVAQPALLCEAVGRFLESGGYGQHMRRLRRTYAAQTERLRGLIHDAFPTGTRATQPSGGFLVWVELPEGCETNRLFDLALRRGISMTPGKLYSPSGRYTRHLRLSGCYPFTDRHVHALMTLGELASGQLR</sequence>
<dbReference type="InterPro" id="IPR000524">
    <property type="entry name" value="Tscrpt_reg_HTH_GntR"/>
</dbReference>
<dbReference type="Gene3D" id="3.90.1150.10">
    <property type="entry name" value="Aspartate Aminotransferase, domain 1"/>
    <property type="match status" value="1"/>
</dbReference>
<dbReference type="InterPro" id="IPR015421">
    <property type="entry name" value="PyrdxlP-dep_Trfase_major"/>
</dbReference>
<protein>
    <submittedName>
        <fullName evidence="7">GntR family transcriptional regulator</fullName>
    </submittedName>
</protein>
<dbReference type="Proteomes" id="UP000013232">
    <property type="component" value="Unassembled WGS sequence"/>
</dbReference>
<evidence type="ECO:0000256" key="4">
    <source>
        <dbReference type="ARBA" id="ARBA00023125"/>
    </source>
</evidence>
<evidence type="ECO:0000256" key="1">
    <source>
        <dbReference type="ARBA" id="ARBA00005384"/>
    </source>
</evidence>
<dbReference type="InterPro" id="IPR051446">
    <property type="entry name" value="HTH_trans_reg/aminotransferase"/>
</dbReference>
<dbReference type="SMART" id="SM00345">
    <property type="entry name" value="HTH_GNTR"/>
    <property type="match status" value="1"/>
</dbReference>
<evidence type="ECO:0000256" key="5">
    <source>
        <dbReference type="ARBA" id="ARBA00023163"/>
    </source>
</evidence>
<dbReference type="AlphaFoldDB" id="N6Z8L7"/>
<gene>
    <name evidence="7" type="ORF">C666_08690</name>
</gene>
<dbReference type="Pfam" id="PF00155">
    <property type="entry name" value="Aminotran_1_2"/>
    <property type="match status" value="1"/>
</dbReference>
<evidence type="ECO:0000256" key="3">
    <source>
        <dbReference type="ARBA" id="ARBA00023015"/>
    </source>
</evidence>
<dbReference type="EMBL" id="AMXE01000025">
    <property type="protein sequence ID" value="ENO88494.1"/>
    <property type="molecule type" value="Genomic_DNA"/>
</dbReference>
<dbReference type="SUPFAM" id="SSF53383">
    <property type="entry name" value="PLP-dependent transferases"/>
    <property type="match status" value="1"/>
</dbReference>
<dbReference type="Gene3D" id="3.40.640.10">
    <property type="entry name" value="Type I PLP-dependent aspartate aminotransferase-like (Major domain)"/>
    <property type="match status" value="1"/>
</dbReference>
<keyword evidence="2" id="KW-0663">Pyridoxal phosphate</keyword>
<dbReference type="GO" id="GO:0003700">
    <property type="term" value="F:DNA-binding transcription factor activity"/>
    <property type="evidence" value="ECO:0007669"/>
    <property type="project" value="InterPro"/>
</dbReference>
<reference evidence="7 8" key="1">
    <citation type="submission" date="2012-09" db="EMBL/GenBank/DDBJ databases">
        <title>Draft Genome Sequences of 6 Strains from Genus Thauera.</title>
        <authorList>
            <person name="Liu B."/>
            <person name="Shapleigh J.P."/>
            <person name="Frostegard A.H."/>
        </authorList>
    </citation>
    <scope>NUCLEOTIDE SEQUENCE [LARGE SCALE GENOMIC DNA]</scope>
    <source>
        <strain evidence="8">47Lol / DSM 12138</strain>
    </source>
</reference>
<dbReference type="InterPro" id="IPR015422">
    <property type="entry name" value="PyrdxlP-dep_Trfase_small"/>
</dbReference>
<dbReference type="Pfam" id="PF00392">
    <property type="entry name" value="GntR"/>
    <property type="match status" value="1"/>
</dbReference>
<dbReference type="InterPro" id="IPR036390">
    <property type="entry name" value="WH_DNA-bd_sf"/>
</dbReference>
<comment type="caution">
    <text evidence="7">The sequence shown here is derived from an EMBL/GenBank/DDBJ whole genome shotgun (WGS) entry which is preliminary data.</text>
</comment>
<dbReference type="InterPro" id="IPR036388">
    <property type="entry name" value="WH-like_DNA-bd_sf"/>
</dbReference>
<keyword evidence="8" id="KW-1185">Reference proteome</keyword>
<name>N6Z8L7_THAL4</name>
<evidence type="ECO:0000259" key="6">
    <source>
        <dbReference type="PROSITE" id="PS50949"/>
    </source>
</evidence>
<evidence type="ECO:0000313" key="7">
    <source>
        <dbReference type="EMBL" id="ENO88494.1"/>
    </source>
</evidence>
<feature type="domain" description="HTH gntR-type" evidence="6">
    <location>
        <begin position="10"/>
        <end position="78"/>
    </location>
</feature>
<dbReference type="InterPro" id="IPR015424">
    <property type="entry name" value="PyrdxlP-dep_Trfase"/>
</dbReference>
<accession>N6Z8L7</accession>
<evidence type="ECO:0000256" key="2">
    <source>
        <dbReference type="ARBA" id="ARBA00022898"/>
    </source>
</evidence>
<dbReference type="PROSITE" id="PS50949">
    <property type="entry name" value="HTH_GNTR"/>
    <property type="match status" value="1"/>
</dbReference>
<dbReference type="STRING" id="1123367.GCA_000621305_03578"/>
<dbReference type="GO" id="GO:0003677">
    <property type="term" value="F:DNA binding"/>
    <property type="evidence" value="ECO:0007669"/>
    <property type="project" value="UniProtKB-KW"/>
</dbReference>
<dbReference type="CDD" id="cd07377">
    <property type="entry name" value="WHTH_GntR"/>
    <property type="match status" value="1"/>
</dbReference>
<keyword evidence="5" id="KW-0804">Transcription</keyword>
<dbReference type="PANTHER" id="PTHR46577">
    <property type="entry name" value="HTH-TYPE TRANSCRIPTIONAL REGULATORY PROTEIN GABR"/>
    <property type="match status" value="1"/>
</dbReference>
<proteinExistence type="inferred from homology"/>
<dbReference type="eggNOG" id="COG1167">
    <property type="taxonomic scope" value="Bacteria"/>
</dbReference>
<dbReference type="SUPFAM" id="SSF46785">
    <property type="entry name" value="Winged helix' DNA-binding domain"/>
    <property type="match status" value="1"/>
</dbReference>